<name>A0A226EA22_FOLCA</name>
<dbReference type="EMBL" id="LNIX01000005">
    <property type="protein sequence ID" value="OXA54250.1"/>
    <property type="molecule type" value="Genomic_DNA"/>
</dbReference>
<organism evidence="1 2">
    <name type="scientific">Folsomia candida</name>
    <name type="common">Springtail</name>
    <dbReference type="NCBI Taxonomy" id="158441"/>
    <lineage>
        <taxon>Eukaryota</taxon>
        <taxon>Metazoa</taxon>
        <taxon>Ecdysozoa</taxon>
        <taxon>Arthropoda</taxon>
        <taxon>Hexapoda</taxon>
        <taxon>Collembola</taxon>
        <taxon>Entomobryomorpha</taxon>
        <taxon>Isotomoidea</taxon>
        <taxon>Isotomidae</taxon>
        <taxon>Proisotominae</taxon>
        <taxon>Folsomia</taxon>
    </lineage>
</organism>
<evidence type="ECO:0000313" key="2">
    <source>
        <dbReference type="Proteomes" id="UP000198287"/>
    </source>
</evidence>
<keyword evidence="2" id="KW-1185">Reference proteome</keyword>
<dbReference type="Proteomes" id="UP000198287">
    <property type="component" value="Unassembled WGS sequence"/>
</dbReference>
<proteinExistence type="predicted"/>
<reference evidence="1 2" key="1">
    <citation type="submission" date="2015-12" db="EMBL/GenBank/DDBJ databases">
        <title>The genome of Folsomia candida.</title>
        <authorList>
            <person name="Faddeeva A."/>
            <person name="Derks M.F."/>
            <person name="Anvar Y."/>
            <person name="Smit S."/>
            <person name="Van Straalen N."/>
            <person name="Roelofs D."/>
        </authorList>
    </citation>
    <scope>NUCLEOTIDE SEQUENCE [LARGE SCALE GENOMIC DNA]</scope>
    <source>
        <strain evidence="1 2">VU population</strain>
        <tissue evidence="1">Whole body</tissue>
    </source>
</reference>
<protein>
    <submittedName>
        <fullName evidence="1">Uncharacterized protein</fullName>
    </submittedName>
</protein>
<sequence>MSLYECGCAHRHRVIYSWALLKHNSATMNSVMLSDRPNLEDFLALAHPNSNVVILEENAGIAKYDAVYNELEHHFWDFTDELDDDDELEPNHDLLGPECCLRGQEIWDIDSPLTHNGTLYCRF</sequence>
<comment type="caution">
    <text evidence="1">The sequence shown here is derived from an EMBL/GenBank/DDBJ whole genome shotgun (WGS) entry which is preliminary data.</text>
</comment>
<dbReference type="AlphaFoldDB" id="A0A226EA22"/>
<evidence type="ECO:0000313" key="1">
    <source>
        <dbReference type="EMBL" id="OXA54250.1"/>
    </source>
</evidence>
<gene>
    <name evidence="1" type="ORF">Fcan01_11872</name>
</gene>
<accession>A0A226EA22</accession>